<comment type="similarity">
    <text evidence="2 24">Belongs to the bacterial diacylglycerol kinase family.</text>
</comment>
<dbReference type="PROSITE" id="PS01069">
    <property type="entry name" value="DAGK_PROKAR"/>
    <property type="match status" value="1"/>
</dbReference>
<evidence type="ECO:0000256" key="23">
    <source>
        <dbReference type="PIRSR" id="PIRSR600829-4"/>
    </source>
</evidence>
<keyword evidence="12 24" id="KW-0418">Kinase</keyword>
<keyword evidence="26" id="KW-1185">Reference proteome</keyword>
<feature type="binding site" evidence="23">
    <location>
        <position position="78"/>
    </location>
    <ligand>
        <name>a divalent metal cation</name>
        <dbReference type="ChEBI" id="CHEBI:60240"/>
    </ligand>
</feature>
<evidence type="ECO:0000256" key="5">
    <source>
        <dbReference type="ARBA" id="ARBA00022475"/>
    </source>
</evidence>
<dbReference type="STRING" id="197479.BFW38_00290"/>
<organism evidence="25 26">
    <name type="scientific">Terasakiispira papahanaumokuakeensis</name>
    <dbReference type="NCBI Taxonomy" id="197479"/>
    <lineage>
        <taxon>Bacteria</taxon>
        <taxon>Pseudomonadati</taxon>
        <taxon>Pseudomonadota</taxon>
        <taxon>Gammaproteobacteria</taxon>
        <taxon>Oceanospirillales</taxon>
        <taxon>Terasakiispira</taxon>
    </lineage>
</organism>
<evidence type="ECO:0000256" key="22">
    <source>
        <dbReference type="PIRSR" id="PIRSR600829-3"/>
    </source>
</evidence>
<evidence type="ECO:0000256" key="11">
    <source>
        <dbReference type="ARBA" id="ARBA00022741"/>
    </source>
</evidence>
<evidence type="ECO:0000256" key="6">
    <source>
        <dbReference type="ARBA" id="ARBA00022516"/>
    </source>
</evidence>
<gene>
    <name evidence="25" type="ORF">BFW38_00290</name>
</gene>
<evidence type="ECO:0000256" key="16">
    <source>
        <dbReference type="ARBA" id="ARBA00023098"/>
    </source>
</evidence>
<evidence type="ECO:0000256" key="24">
    <source>
        <dbReference type="RuleBase" id="RU363065"/>
    </source>
</evidence>
<feature type="transmembrane region" description="Helical" evidence="24">
    <location>
        <begin position="98"/>
        <end position="119"/>
    </location>
</feature>
<keyword evidence="7 24" id="KW-0997">Cell inner membrane</keyword>
<reference evidence="25 26" key="1">
    <citation type="submission" date="2016-08" db="EMBL/GenBank/DDBJ databases">
        <authorList>
            <person name="Seilhamer J.J."/>
        </authorList>
    </citation>
    <scope>NUCLEOTIDE SEQUENCE [LARGE SCALE GENOMIC DNA]</scope>
    <source>
        <strain evidence="25 26">PH27A</strain>
    </source>
</reference>
<comment type="caution">
    <text evidence="25">The sequence shown here is derived from an EMBL/GenBank/DDBJ whole genome shotgun (WGS) entry which is preliminary data.</text>
</comment>
<keyword evidence="5" id="KW-1003">Cell membrane</keyword>
<keyword evidence="10 23" id="KW-0479">Metal-binding</keyword>
<keyword evidence="16 24" id="KW-0443">Lipid metabolism</keyword>
<dbReference type="OrthoDB" id="9796011at2"/>
<dbReference type="AlphaFoldDB" id="A0A1E2V6C2"/>
<evidence type="ECO:0000313" key="26">
    <source>
        <dbReference type="Proteomes" id="UP000094291"/>
    </source>
</evidence>
<evidence type="ECO:0000256" key="10">
    <source>
        <dbReference type="ARBA" id="ARBA00022723"/>
    </source>
</evidence>
<comment type="subcellular location">
    <subcellularLocation>
        <location evidence="1 24">Cell inner membrane</location>
        <topology evidence="1 24">Multi-pass membrane protein</topology>
    </subcellularLocation>
</comment>
<feature type="binding site" evidence="22">
    <location>
        <position position="78"/>
    </location>
    <ligand>
        <name>ATP</name>
        <dbReference type="ChEBI" id="CHEBI:30616"/>
    </ligand>
</feature>
<dbReference type="GO" id="GO:0005886">
    <property type="term" value="C:plasma membrane"/>
    <property type="evidence" value="ECO:0007669"/>
    <property type="project" value="UniProtKB-SubCell"/>
</dbReference>
<evidence type="ECO:0000256" key="2">
    <source>
        <dbReference type="ARBA" id="ARBA00005967"/>
    </source>
</evidence>
<keyword evidence="6" id="KW-0444">Lipid biosynthesis</keyword>
<evidence type="ECO:0000256" key="15">
    <source>
        <dbReference type="ARBA" id="ARBA00022989"/>
    </source>
</evidence>
<keyword evidence="15 24" id="KW-1133">Transmembrane helix</keyword>
<dbReference type="PANTHER" id="PTHR34299:SF1">
    <property type="entry name" value="DIACYLGLYCEROL KINASE"/>
    <property type="match status" value="1"/>
</dbReference>
<evidence type="ECO:0000256" key="12">
    <source>
        <dbReference type="ARBA" id="ARBA00022777"/>
    </source>
</evidence>
<dbReference type="Pfam" id="PF01219">
    <property type="entry name" value="DAGK_prokar"/>
    <property type="match status" value="1"/>
</dbReference>
<sequence length="125" mass="13716">MKDPHNTGLTHLRNSTRYSVQGLMAALRHESAFRQEIVLCTILFPLAFWLGRSAVEMILLAGTCLLVLVVELLNSAIETAVDRIGAERHELSGRAKDLGSAAVLISLLLAGLCWGLIAWDRFIGF</sequence>
<evidence type="ECO:0000256" key="20">
    <source>
        <dbReference type="PIRSR" id="PIRSR600829-1"/>
    </source>
</evidence>
<keyword evidence="17 24" id="KW-0472">Membrane</keyword>
<dbReference type="GO" id="GO:0006654">
    <property type="term" value="P:phosphatidic acid biosynthetic process"/>
    <property type="evidence" value="ECO:0007669"/>
    <property type="project" value="InterPro"/>
</dbReference>
<evidence type="ECO:0000256" key="13">
    <source>
        <dbReference type="ARBA" id="ARBA00022840"/>
    </source>
</evidence>
<feature type="binding site" evidence="22">
    <location>
        <begin position="96"/>
        <end position="97"/>
    </location>
    <ligand>
        <name>ATP</name>
        <dbReference type="ChEBI" id="CHEBI:30616"/>
    </ligand>
</feature>
<keyword evidence="9 24" id="KW-0812">Transmembrane</keyword>
<keyword evidence="8 24" id="KW-0808">Transferase</keyword>
<comment type="caution">
    <text evidence="24">Lacks conserved residue(s) required for the propagation of feature annotation.</text>
</comment>
<feature type="active site" description="Proton acceptor" evidence="20">
    <location>
        <position position="71"/>
    </location>
</feature>
<dbReference type="InterPro" id="IPR033718">
    <property type="entry name" value="DAGK_prok"/>
</dbReference>
<dbReference type="RefSeq" id="WP_068996599.1">
    <property type="nucleotide sequence ID" value="NZ_MDTQ01000001.1"/>
</dbReference>
<evidence type="ECO:0000256" key="9">
    <source>
        <dbReference type="ARBA" id="ARBA00022692"/>
    </source>
</evidence>
<evidence type="ECO:0000256" key="14">
    <source>
        <dbReference type="ARBA" id="ARBA00022842"/>
    </source>
</evidence>
<evidence type="ECO:0000256" key="17">
    <source>
        <dbReference type="ARBA" id="ARBA00023136"/>
    </source>
</evidence>
<comment type="catalytic activity">
    <reaction evidence="24">
        <text>a 1,2-diacyl-sn-glycerol + ATP = a 1,2-diacyl-sn-glycero-3-phosphate + ADP + H(+)</text>
        <dbReference type="Rhea" id="RHEA:10272"/>
        <dbReference type="ChEBI" id="CHEBI:15378"/>
        <dbReference type="ChEBI" id="CHEBI:17815"/>
        <dbReference type="ChEBI" id="CHEBI:30616"/>
        <dbReference type="ChEBI" id="CHEBI:58608"/>
        <dbReference type="ChEBI" id="CHEBI:456216"/>
        <dbReference type="EC" id="2.7.1.107"/>
    </reaction>
</comment>
<evidence type="ECO:0000256" key="4">
    <source>
        <dbReference type="ARBA" id="ARBA00017575"/>
    </source>
</evidence>
<evidence type="ECO:0000256" key="7">
    <source>
        <dbReference type="ARBA" id="ARBA00022519"/>
    </source>
</evidence>
<proteinExistence type="inferred from homology"/>
<keyword evidence="11 22" id="KW-0547">Nucleotide-binding</keyword>
<dbReference type="GO" id="GO:0005524">
    <property type="term" value="F:ATP binding"/>
    <property type="evidence" value="ECO:0007669"/>
    <property type="project" value="UniProtKB-KW"/>
</dbReference>
<dbReference type="CDD" id="cd14264">
    <property type="entry name" value="DAGK_IM"/>
    <property type="match status" value="1"/>
</dbReference>
<evidence type="ECO:0000256" key="21">
    <source>
        <dbReference type="PIRSR" id="PIRSR600829-2"/>
    </source>
</evidence>
<feature type="binding site" evidence="22">
    <location>
        <position position="18"/>
    </location>
    <ligand>
        <name>ATP</name>
        <dbReference type="ChEBI" id="CHEBI:30616"/>
    </ligand>
</feature>
<evidence type="ECO:0000256" key="19">
    <source>
        <dbReference type="ARBA" id="ARBA00023264"/>
    </source>
</evidence>
<comment type="cofactor">
    <cofactor evidence="23">
        <name>Mg(2+)</name>
        <dbReference type="ChEBI" id="CHEBI:18420"/>
    </cofactor>
    <text evidence="23">Mn(2+), Zn(2+), Cd(2+) and Co(2+) support activity to lesser extents.</text>
</comment>
<keyword evidence="13 22" id="KW-0067">ATP-binding</keyword>
<feature type="binding site" evidence="22">
    <location>
        <position position="30"/>
    </location>
    <ligand>
        <name>ATP</name>
        <dbReference type="ChEBI" id="CHEBI:30616"/>
    </ligand>
</feature>
<dbReference type="InterPro" id="IPR000829">
    <property type="entry name" value="DAGK"/>
</dbReference>
<accession>A0A1E2V6C2</accession>
<keyword evidence="18" id="KW-0594">Phospholipid biosynthesis</keyword>
<dbReference type="GO" id="GO:0046872">
    <property type="term" value="F:metal ion binding"/>
    <property type="evidence" value="ECO:0007669"/>
    <property type="project" value="UniProtKB-KW"/>
</dbReference>
<name>A0A1E2V6C2_9GAMM</name>
<feature type="binding site" evidence="21">
    <location>
        <begin position="114"/>
        <end position="119"/>
    </location>
    <ligand>
        <name>substrate</name>
    </ligand>
</feature>
<dbReference type="PANTHER" id="PTHR34299">
    <property type="entry name" value="DIACYLGLYCEROL KINASE"/>
    <property type="match status" value="1"/>
</dbReference>
<dbReference type="EC" id="2.7.1.107" evidence="3 24"/>
<dbReference type="GO" id="GO:0004143">
    <property type="term" value="F:ATP-dependent diacylglycerol kinase activity"/>
    <property type="evidence" value="ECO:0007669"/>
    <property type="project" value="UniProtKB-EC"/>
</dbReference>
<dbReference type="Proteomes" id="UP000094291">
    <property type="component" value="Unassembled WGS sequence"/>
</dbReference>
<comment type="function">
    <text evidence="24">Catalyzes the ATP-dependent phosphorylation of sn-l,2-diacylglycerol (DAG) to phosphatidic acid. Involved in the recycling of diacylglycerol produced as a by-product during membrane-derived oligosaccharide (MDO) biosynthesis.</text>
</comment>
<evidence type="ECO:0000256" key="18">
    <source>
        <dbReference type="ARBA" id="ARBA00023209"/>
    </source>
</evidence>
<dbReference type="Gene3D" id="1.10.287.3610">
    <property type="match status" value="1"/>
</dbReference>
<feature type="binding site" evidence="21">
    <location>
        <begin position="32"/>
        <end position="36"/>
    </location>
    <ligand>
        <name>substrate</name>
    </ligand>
</feature>
<keyword evidence="19 24" id="KW-1208">Phospholipid metabolism</keyword>
<dbReference type="EMBL" id="MDTQ01000001">
    <property type="protein sequence ID" value="ODC02215.1"/>
    <property type="molecule type" value="Genomic_DNA"/>
</dbReference>
<dbReference type="InterPro" id="IPR036945">
    <property type="entry name" value="DAGK_sf"/>
</dbReference>
<keyword evidence="14 23" id="KW-0460">Magnesium</keyword>
<feature type="binding site" evidence="23">
    <location>
        <position position="30"/>
    </location>
    <ligand>
        <name>a divalent metal cation</name>
        <dbReference type="ChEBI" id="CHEBI:60240"/>
    </ligand>
</feature>
<evidence type="ECO:0000256" key="1">
    <source>
        <dbReference type="ARBA" id="ARBA00004429"/>
    </source>
</evidence>
<protein>
    <recommendedName>
        <fullName evidence="4 24">Diacylglycerol kinase</fullName>
        <ecNumber evidence="3 24">2.7.1.107</ecNumber>
    </recommendedName>
</protein>
<evidence type="ECO:0000256" key="3">
    <source>
        <dbReference type="ARBA" id="ARBA00012133"/>
    </source>
</evidence>
<evidence type="ECO:0000313" key="25">
    <source>
        <dbReference type="EMBL" id="ODC02215.1"/>
    </source>
</evidence>
<feature type="transmembrane region" description="Helical" evidence="24">
    <location>
        <begin position="57"/>
        <end position="77"/>
    </location>
</feature>
<evidence type="ECO:0000256" key="8">
    <source>
        <dbReference type="ARBA" id="ARBA00022679"/>
    </source>
</evidence>
<feature type="binding site" evidence="21">
    <location>
        <position position="71"/>
    </location>
    <ligand>
        <name>substrate</name>
    </ligand>
</feature>
<feature type="binding site" evidence="21">
    <location>
        <position position="100"/>
    </location>
    <ligand>
        <name>substrate</name>
    </ligand>
</feature>
<feature type="binding site" evidence="22">
    <location>
        <begin position="87"/>
        <end position="89"/>
    </location>
    <ligand>
        <name>ATP</name>
        <dbReference type="ChEBI" id="CHEBI:30616"/>
    </ligand>
</feature>